<evidence type="ECO:0000313" key="1">
    <source>
        <dbReference type="EMBL" id="CRL00098.1"/>
    </source>
</evidence>
<gene>
    <name evidence="1" type="ORF">CLUMA_CG013378</name>
</gene>
<reference evidence="1 2" key="1">
    <citation type="submission" date="2015-04" db="EMBL/GenBank/DDBJ databases">
        <authorList>
            <person name="Syromyatnikov M.Y."/>
            <person name="Popov V.N."/>
        </authorList>
    </citation>
    <scope>NUCLEOTIDE SEQUENCE [LARGE SCALE GENOMIC DNA]</scope>
</reference>
<name>A0A1J1IK15_9DIPT</name>
<protein>
    <submittedName>
        <fullName evidence="1">CLUMA_CG013378, isoform B</fullName>
    </submittedName>
</protein>
<proteinExistence type="predicted"/>
<dbReference type="EMBL" id="CVRI01000054">
    <property type="protein sequence ID" value="CRL00098.1"/>
    <property type="molecule type" value="Genomic_DNA"/>
</dbReference>
<evidence type="ECO:0000313" key="2">
    <source>
        <dbReference type="Proteomes" id="UP000183832"/>
    </source>
</evidence>
<dbReference type="OrthoDB" id="1095242at2759"/>
<keyword evidence="2" id="KW-1185">Reference proteome</keyword>
<organism evidence="1 2">
    <name type="scientific">Clunio marinus</name>
    <dbReference type="NCBI Taxonomy" id="568069"/>
    <lineage>
        <taxon>Eukaryota</taxon>
        <taxon>Metazoa</taxon>
        <taxon>Ecdysozoa</taxon>
        <taxon>Arthropoda</taxon>
        <taxon>Hexapoda</taxon>
        <taxon>Insecta</taxon>
        <taxon>Pterygota</taxon>
        <taxon>Neoptera</taxon>
        <taxon>Endopterygota</taxon>
        <taxon>Diptera</taxon>
        <taxon>Nematocera</taxon>
        <taxon>Chironomoidea</taxon>
        <taxon>Chironomidae</taxon>
        <taxon>Clunio</taxon>
    </lineage>
</organism>
<accession>A0A1J1IK15</accession>
<sequence length="59" mass="6713">MSLYLGKSVTTSLQEDLRKFDSVLECFARFDRPSLFFCIAPNGLAKTDESTSESLRRFS</sequence>
<dbReference type="AlphaFoldDB" id="A0A1J1IK15"/>
<dbReference type="Proteomes" id="UP000183832">
    <property type="component" value="Unassembled WGS sequence"/>
</dbReference>